<evidence type="ECO:0000313" key="2">
    <source>
        <dbReference type="Proteomes" id="UP001207742"/>
    </source>
</evidence>
<gene>
    <name evidence="1" type="ORF">OL497_10475</name>
</gene>
<reference evidence="1 2" key="1">
    <citation type="submission" date="2022-10" db="EMBL/GenBank/DDBJ databases">
        <title>Chitinophaga nivalis PC15 sp. nov., isolated from Pyeongchang county, South Korea.</title>
        <authorList>
            <person name="Trinh H.N."/>
        </authorList>
    </citation>
    <scope>NUCLEOTIDE SEQUENCE [LARGE SCALE GENOMIC DNA]</scope>
    <source>
        <strain evidence="1 2">PC14</strain>
    </source>
</reference>
<comment type="caution">
    <text evidence="1">The sequence shown here is derived from an EMBL/GenBank/DDBJ whole genome shotgun (WGS) entry which is preliminary data.</text>
</comment>
<evidence type="ECO:0000313" key="1">
    <source>
        <dbReference type="EMBL" id="MCW3484321.1"/>
    </source>
</evidence>
<evidence type="ECO:0008006" key="3">
    <source>
        <dbReference type="Google" id="ProtNLM"/>
    </source>
</evidence>
<name>A0ABT3IK25_9BACT</name>
<dbReference type="Proteomes" id="UP001207742">
    <property type="component" value="Unassembled WGS sequence"/>
</dbReference>
<dbReference type="RefSeq" id="WP_264729870.1">
    <property type="nucleotide sequence ID" value="NZ_JAPDNR010000001.1"/>
</dbReference>
<protein>
    <recommendedName>
        <fullName evidence="3">SbsA Ig-like domain-containing protein</fullName>
    </recommendedName>
</protein>
<organism evidence="1 2">
    <name type="scientific">Chitinophaga nivalis</name>
    <dbReference type="NCBI Taxonomy" id="2991709"/>
    <lineage>
        <taxon>Bacteria</taxon>
        <taxon>Pseudomonadati</taxon>
        <taxon>Bacteroidota</taxon>
        <taxon>Chitinophagia</taxon>
        <taxon>Chitinophagales</taxon>
        <taxon>Chitinophagaceae</taxon>
        <taxon>Chitinophaga</taxon>
    </lineage>
</organism>
<proteinExistence type="predicted"/>
<keyword evidence="2" id="KW-1185">Reference proteome</keyword>
<dbReference type="EMBL" id="JAPDNS010000001">
    <property type="protein sequence ID" value="MCW3484321.1"/>
    <property type="molecule type" value="Genomic_DNA"/>
</dbReference>
<accession>A0ABT3IK25</accession>
<sequence length="437" mass="48898">MKKTIYVTIWLLVTQTMLLRAQKAEPRMITTDIDHFWQAYDSVRTTNDSLRQLAFIQTLYIDRGTPGLEAFMALKRYTAPLWVHQLRSYPKFWNSIRPNTEKLKTLSAAFEPGIDKLKKLYPALKPAKIYGCIGALASSGTAQEGKVLIGAEMVTGGPETDLSEFPENMRARLSAYYGTLPFNSIVLLNIHEYAHTQQSLPEDDLLSQCLYEGACDFVVKLVTGKEVPLPYMEYGPANEAALKEKFKAEMYGTSYRNWLYNSGGKGKVGDLGYYMGYTICQAYYNKAANKKQALKTILELPYGDSVAVGRFLAQSGYYGGAVDKAALVKAYDDRRPYVVQVSPFTNGDVMVDASIKEIRVEFSAEMNPLGISIDYGIGGKDSYPVVGKGVFAADRKSMSFKVELQPGRMYGFLLTDGSFRSTDDYPLKPFMVTFRTK</sequence>